<evidence type="ECO:0000256" key="4">
    <source>
        <dbReference type="ARBA" id="ARBA00022490"/>
    </source>
</evidence>
<accession>A0A9P8AHC5</accession>
<dbReference type="GO" id="GO:0003723">
    <property type="term" value="F:RNA binding"/>
    <property type="evidence" value="ECO:0007669"/>
    <property type="project" value="TreeGrafter"/>
</dbReference>
<gene>
    <name evidence="10" type="primary">SKI6</name>
    <name evidence="10" type="ORF">KQ657_001755</name>
</gene>
<name>A0A9P8AHC5_9ASCO</name>
<dbReference type="Gene3D" id="3.30.230.70">
    <property type="entry name" value="GHMP Kinase, N-terminal domain"/>
    <property type="match status" value="1"/>
</dbReference>
<dbReference type="Proteomes" id="UP000790833">
    <property type="component" value="Unassembled WGS sequence"/>
</dbReference>
<evidence type="ECO:0000313" key="10">
    <source>
        <dbReference type="EMBL" id="KAG7192357.1"/>
    </source>
</evidence>
<keyword evidence="4" id="KW-0963">Cytoplasm</keyword>
<dbReference type="GO" id="GO:0006506">
    <property type="term" value="P:GPI anchor biosynthetic process"/>
    <property type="evidence" value="ECO:0007669"/>
    <property type="project" value="UniProtKB-KW"/>
</dbReference>
<keyword evidence="7" id="KW-1133">Transmembrane helix</keyword>
<dbReference type="InterPro" id="IPR027408">
    <property type="entry name" value="PNPase/RNase_PH_dom_sf"/>
</dbReference>
<dbReference type="GO" id="GO:0004376">
    <property type="term" value="F:GPI mannosyltransferase activity"/>
    <property type="evidence" value="ECO:0007669"/>
    <property type="project" value="InterPro"/>
</dbReference>
<dbReference type="RefSeq" id="XP_043047907.1">
    <property type="nucleotide sequence ID" value="XM_043192539.1"/>
</dbReference>
<dbReference type="Pfam" id="PF01138">
    <property type="entry name" value="RNase_PH"/>
    <property type="match status" value="1"/>
</dbReference>
<comment type="caution">
    <text evidence="10">The sequence shown here is derived from an EMBL/GenBank/DDBJ whole genome shotgun (WGS) entry which is preliminary data.</text>
</comment>
<evidence type="ECO:0000256" key="2">
    <source>
        <dbReference type="ARBA" id="ARBA00004604"/>
    </source>
</evidence>
<keyword evidence="7" id="KW-0812">Transmembrane</keyword>
<dbReference type="InterPro" id="IPR036345">
    <property type="entry name" value="ExoRNase_PH_dom2_sf"/>
</dbReference>
<dbReference type="SUPFAM" id="SSF55666">
    <property type="entry name" value="Ribonuclease PH domain 2-like"/>
    <property type="match status" value="1"/>
</dbReference>
<evidence type="ECO:0000259" key="9">
    <source>
        <dbReference type="Pfam" id="PF03725"/>
    </source>
</evidence>
<dbReference type="InterPro" id="IPR050080">
    <property type="entry name" value="RNase_PH"/>
</dbReference>
<comment type="function">
    <text evidence="7">Mannosyltransferase involved in glycosylphosphatidylinositol-anchor biosynthesis. Transfers the first alpha-1,4-mannose to GlcN-acyl-PI during GPI precursor assembly. Required for cell wall integrity.</text>
</comment>
<organism evidence="10 11">
    <name type="scientific">Scheffersomyces spartinae</name>
    <dbReference type="NCBI Taxonomy" id="45513"/>
    <lineage>
        <taxon>Eukaryota</taxon>
        <taxon>Fungi</taxon>
        <taxon>Dikarya</taxon>
        <taxon>Ascomycota</taxon>
        <taxon>Saccharomycotina</taxon>
        <taxon>Pichiomycetes</taxon>
        <taxon>Debaryomycetaceae</taxon>
        <taxon>Scheffersomyces</taxon>
    </lineage>
</organism>
<dbReference type="GO" id="GO:0071038">
    <property type="term" value="P:TRAMP-dependent tRNA surveillance pathway"/>
    <property type="evidence" value="ECO:0007669"/>
    <property type="project" value="UniProtKB-ARBA"/>
</dbReference>
<comment type="subunit">
    <text evidence="6">Component of the RNA exosome complex. Specifically part of the catalytically inactive RNA exosome core complex (Exo-9) which may associate with the catalytic subunits RRP6 and DIS3 in cytoplasmic- and nuclear-specific RNA exosome complex forms. Exo-9 is formed by a hexameric base ring of RNase PH domain-containing subunits and a cap ring consisting of CSL4, RRP4 and RRP40.</text>
</comment>
<keyword evidence="7" id="KW-0337">GPI-anchor biosynthesis</keyword>
<dbReference type="InterPro" id="IPR020568">
    <property type="entry name" value="Ribosomal_Su5_D2-typ_SF"/>
</dbReference>
<dbReference type="CDD" id="cd11370">
    <property type="entry name" value="RNase_PH_RRP41"/>
    <property type="match status" value="1"/>
</dbReference>
<dbReference type="Pfam" id="PF05007">
    <property type="entry name" value="Mannosyl_trans"/>
    <property type="match status" value="1"/>
</dbReference>
<keyword evidence="11" id="KW-1185">Reference proteome</keyword>
<dbReference type="GO" id="GO:0000467">
    <property type="term" value="P:exonucleolytic trimming to generate mature 3'-end of 5.8S rRNA from tricistronic rRNA transcript (SSU-rRNA, 5.8S rRNA, LSU-rRNA)"/>
    <property type="evidence" value="ECO:0007669"/>
    <property type="project" value="UniProtKB-ARBA"/>
</dbReference>
<dbReference type="GO" id="GO:0051751">
    <property type="term" value="F:alpha-1,4-mannosyltransferase activity"/>
    <property type="evidence" value="ECO:0007669"/>
    <property type="project" value="InterPro"/>
</dbReference>
<evidence type="ECO:0000256" key="7">
    <source>
        <dbReference type="RuleBase" id="RU365064"/>
    </source>
</evidence>
<keyword evidence="7" id="KW-0808">Transferase</keyword>
<dbReference type="GO" id="GO:0016075">
    <property type="term" value="P:rRNA catabolic process"/>
    <property type="evidence" value="ECO:0007669"/>
    <property type="project" value="TreeGrafter"/>
</dbReference>
<comment type="subcellular location">
    <subcellularLocation>
        <location evidence="1">Cytoplasm</location>
    </subcellularLocation>
    <subcellularLocation>
        <location evidence="7">Endoplasmic reticulum membrane</location>
        <topology evidence="7">Multi-pass membrane protein</topology>
    </subcellularLocation>
    <subcellularLocation>
        <location evidence="2">Nucleus</location>
        <location evidence="2">Nucleolus</location>
    </subcellularLocation>
</comment>
<comment type="pathway">
    <text evidence="7">Glycolipid biosynthesis; glycosylphosphatidylinositol-anchor biosynthesis.</text>
</comment>
<protein>
    <recommendedName>
        <fullName evidence="7">GPI mannosyltransferase 1</fullName>
        <ecNumber evidence="7">2.4.1.-</ecNumber>
    </recommendedName>
    <alternativeName>
        <fullName evidence="7">GPI mannosyltransferase I</fullName>
    </alternativeName>
</protein>
<dbReference type="GO" id="GO:0071028">
    <property type="term" value="P:nuclear mRNA surveillance"/>
    <property type="evidence" value="ECO:0007669"/>
    <property type="project" value="TreeGrafter"/>
</dbReference>
<evidence type="ECO:0000256" key="6">
    <source>
        <dbReference type="ARBA" id="ARBA00063066"/>
    </source>
</evidence>
<evidence type="ECO:0000256" key="1">
    <source>
        <dbReference type="ARBA" id="ARBA00004496"/>
    </source>
</evidence>
<feature type="domain" description="Exoribonuclease phosphorolytic" evidence="9">
    <location>
        <begin position="351"/>
        <end position="413"/>
    </location>
</feature>
<dbReference type="GO" id="GO:0005730">
    <property type="term" value="C:nucleolus"/>
    <property type="evidence" value="ECO:0007669"/>
    <property type="project" value="UniProtKB-SubCell"/>
</dbReference>
<evidence type="ECO:0000256" key="5">
    <source>
        <dbReference type="ARBA" id="ARBA00022835"/>
    </source>
</evidence>
<keyword evidence="7" id="KW-0472">Membrane</keyword>
<feature type="transmembrane region" description="Helical" evidence="7">
    <location>
        <begin position="6"/>
        <end position="25"/>
    </location>
</feature>
<dbReference type="InterPro" id="IPR001247">
    <property type="entry name" value="ExoRNase_PH_dom1"/>
</dbReference>
<dbReference type="OrthoDB" id="437922at2759"/>
<dbReference type="GO" id="GO:0071051">
    <property type="term" value="P:poly(A)-dependent snoRNA 3'-end processing"/>
    <property type="evidence" value="ECO:0007669"/>
    <property type="project" value="TreeGrafter"/>
</dbReference>
<dbReference type="GO" id="GO:0000176">
    <property type="term" value="C:nuclear exosome (RNase complex)"/>
    <property type="evidence" value="ECO:0007669"/>
    <property type="project" value="TreeGrafter"/>
</dbReference>
<feature type="transmembrane region" description="Helical" evidence="7">
    <location>
        <begin position="76"/>
        <end position="98"/>
    </location>
</feature>
<evidence type="ECO:0000259" key="8">
    <source>
        <dbReference type="Pfam" id="PF01138"/>
    </source>
</evidence>
<proteinExistence type="inferred from homology"/>
<dbReference type="AlphaFoldDB" id="A0A9P8AHC5"/>
<reference evidence="10" key="1">
    <citation type="submission" date="2021-03" db="EMBL/GenBank/DDBJ databases">
        <authorList>
            <person name="Palmer J.M."/>
        </authorList>
    </citation>
    <scope>NUCLEOTIDE SEQUENCE</scope>
    <source>
        <strain evidence="10">ARV_011</strain>
    </source>
</reference>
<comment type="similarity">
    <text evidence="3">Belongs to the RNase PH family.</text>
</comment>
<dbReference type="Pfam" id="PF03725">
    <property type="entry name" value="RNase_PH_C"/>
    <property type="match status" value="1"/>
</dbReference>
<dbReference type="GeneID" id="66115129"/>
<comment type="similarity">
    <text evidence="7">Belongs to the PIGM family.</text>
</comment>
<dbReference type="EMBL" id="JAHMUF010000018">
    <property type="protein sequence ID" value="KAG7192357.1"/>
    <property type="molecule type" value="Genomic_DNA"/>
</dbReference>
<dbReference type="InterPro" id="IPR007704">
    <property type="entry name" value="PIG-M"/>
</dbReference>
<feature type="transmembrane region" description="Helical" evidence="7">
    <location>
        <begin position="136"/>
        <end position="156"/>
    </location>
</feature>
<evidence type="ECO:0000256" key="3">
    <source>
        <dbReference type="ARBA" id="ARBA00006678"/>
    </source>
</evidence>
<keyword evidence="7" id="KW-0256">Endoplasmic reticulum</keyword>
<keyword evidence="7" id="KW-0328">Glycosyltransferase</keyword>
<dbReference type="GO" id="GO:0005789">
    <property type="term" value="C:endoplasmic reticulum membrane"/>
    <property type="evidence" value="ECO:0007669"/>
    <property type="project" value="UniProtKB-SubCell"/>
</dbReference>
<dbReference type="PANTHER" id="PTHR11953:SF0">
    <property type="entry name" value="EXOSOME COMPLEX COMPONENT RRP41"/>
    <property type="match status" value="1"/>
</dbReference>
<dbReference type="GO" id="GO:0000177">
    <property type="term" value="C:cytoplasmic exosome (RNase complex)"/>
    <property type="evidence" value="ECO:0007669"/>
    <property type="project" value="UniProtKB-ARBA"/>
</dbReference>
<dbReference type="GO" id="GO:0034475">
    <property type="term" value="P:U4 snRNA 3'-end processing"/>
    <property type="evidence" value="ECO:0007669"/>
    <property type="project" value="TreeGrafter"/>
</dbReference>
<dbReference type="FunFam" id="3.30.230.70:FF:000004">
    <property type="entry name" value="Exosome complex component Rrp41"/>
    <property type="match status" value="1"/>
</dbReference>
<sequence length="440" mass="49825">MVILTGWMYTLYGYSFIYNAYLYHLTRIDHRHNFSVYNVALYYKSAVEQIVNDRQTKGLISHVVDNFERYAFVPQLLISGILIPLSFAKTQLLCSLFLQTFAFVTFNKVITSQYFIWFLIFLPNYLAGSKLLQKSYLGLGLTLLLSWVATQGLWLYNAYNLEFLEKIVPFELKAIIGIKLTGSRISKELIVASIKMSRMELYSPEGLRIDGRRWNELRKFECRINTHPSSSDGSSYVEQGNTKVICMVQGPMEPALKSQTDSERATLEVNLSIASFSTVNRRKRQKNEKRLTELKLTLERTFEQSIICKLYPRTIIQVNLNVLAQDGGMLAAMTNAVTLAMIDAGISMYEYVSAVAAGLHNDSPLLDLNTLEENDLSCLTVGVIGKSEKLALLLLEDKMPLDRIESVLSIAIAGGHRIRDLMDNEVRKHGNLRVAKLGNS</sequence>
<keyword evidence="5" id="KW-0271">Exosome</keyword>
<dbReference type="SUPFAM" id="SSF54211">
    <property type="entry name" value="Ribosomal protein S5 domain 2-like"/>
    <property type="match status" value="1"/>
</dbReference>
<feature type="domain" description="Exoribonuclease phosphorolytic" evidence="8">
    <location>
        <begin position="216"/>
        <end position="346"/>
    </location>
</feature>
<dbReference type="PANTHER" id="PTHR11953">
    <property type="entry name" value="EXOSOME COMPLEX COMPONENT"/>
    <property type="match status" value="1"/>
</dbReference>
<dbReference type="EC" id="2.4.1.-" evidence="7"/>
<evidence type="ECO:0000313" key="11">
    <source>
        <dbReference type="Proteomes" id="UP000790833"/>
    </source>
</evidence>
<feature type="transmembrane region" description="Helical" evidence="7">
    <location>
        <begin position="110"/>
        <end position="127"/>
    </location>
</feature>
<comment type="caution">
    <text evidence="7">Lacks conserved residue(s) required for the propagation of feature annotation.</text>
</comment>
<dbReference type="InterPro" id="IPR015847">
    <property type="entry name" value="ExoRNase_PH_dom2"/>
</dbReference>